<accession>A0A0G0WA75</accession>
<reference evidence="1 2" key="1">
    <citation type="journal article" date="2015" name="Nature">
        <title>rRNA introns, odd ribosomes, and small enigmatic genomes across a large radiation of phyla.</title>
        <authorList>
            <person name="Brown C.T."/>
            <person name="Hug L.A."/>
            <person name="Thomas B.C."/>
            <person name="Sharon I."/>
            <person name="Castelle C.J."/>
            <person name="Singh A."/>
            <person name="Wilkins M.J."/>
            <person name="Williams K.H."/>
            <person name="Banfield J.F."/>
        </authorList>
    </citation>
    <scope>NUCLEOTIDE SEQUENCE [LARGE SCALE GENOMIC DNA]</scope>
</reference>
<evidence type="ECO:0000313" key="2">
    <source>
        <dbReference type="Proteomes" id="UP000033869"/>
    </source>
</evidence>
<dbReference type="EMBL" id="LCBL01000003">
    <property type="protein sequence ID" value="KKS08967.1"/>
    <property type="molecule type" value="Genomic_DNA"/>
</dbReference>
<dbReference type="AlphaFoldDB" id="A0A0G0WA75"/>
<sequence>MEEGIHLLKGDVYDIVAFAGSAENPYERDLGNLYSIMKYGEAREIVEGESFKSLLTRYSHKEVKATDQITLVIYLRLQDDVHNNSVIQKPRIAVYMGIFMVKNPPKLKDVRFVFEGDAEFRQFLKSYVGNVVGTLAVGDEVSKDKVAELITGIMVQMQLKKVENYTC</sequence>
<comment type="caution">
    <text evidence="1">The sequence shown here is derived from an EMBL/GenBank/DDBJ whole genome shotgun (WGS) entry which is preliminary data.</text>
</comment>
<organism evidence="1 2">
    <name type="scientific">candidate division CPR2 bacterium GW2011_GWC1_41_48</name>
    <dbReference type="NCBI Taxonomy" id="1618344"/>
    <lineage>
        <taxon>Bacteria</taxon>
        <taxon>Bacteria division CPR2</taxon>
    </lineage>
</organism>
<gene>
    <name evidence="1" type="ORF">UU65_C0003G0022</name>
</gene>
<name>A0A0G0WA75_UNCC2</name>
<evidence type="ECO:0000313" key="1">
    <source>
        <dbReference type="EMBL" id="KKS08967.1"/>
    </source>
</evidence>
<proteinExistence type="predicted"/>
<dbReference type="Proteomes" id="UP000033869">
    <property type="component" value="Unassembled WGS sequence"/>
</dbReference>
<protein>
    <submittedName>
        <fullName evidence="1">Uncharacterized protein</fullName>
    </submittedName>
</protein>